<evidence type="ECO:0000256" key="2">
    <source>
        <dbReference type="ARBA" id="ARBA00022741"/>
    </source>
</evidence>
<dbReference type="GO" id="GO:0033202">
    <property type="term" value="C:DNA helicase complex"/>
    <property type="evidence" value="ECO:0007669"/>
    <property type="project" value="TreeGrafter"/>
</dbReference>
<comment type="function">
    <text evidence="13">The heterodimer acts as both an ATP-dependent DNA helicase and an ATP-dependent, dual-direction single-stranded exonuclease. Recognizes the chi site generating a DNA molecule suitable for the initiation of homologous recombination. The AddA nuclease domain is required for chi fragment generation; this subunit has the helicase and 3' -&gt; 5' nuclease activities.</text>
</comment>
<evidence type="ECO:0000313" key="19">
    <source>
        <dbReference type="Proteomes" id="UP000823891"/>
    </source>
</evidence>
<comment type="subunit">
    <text evidence="13">Heterodimer of AddA and AddB/RexB.</text>
</comment>
<dbReference type="Pfam" id="PF00580">
    <property type="entry name" value="UvrD-helicase"/>
    <property type="match status" value="1"/>
</dbReference>
<comment type="catalytic activity">
    <reaction evidence="12 13">
        <text>ATP + H2O = ADP + phosphate + H(+)</text>
        <dbReference type="Rhea" id="RHEA:13065"/>
        <dbReference type="ChEBI" id="CHEBI:15377"/>
        <dbReference type="ChEBI" id="CHEBI:15378"/>
        <dbReference type="ChEBI" id="CHEBI:30616"/>
        <dbReference type="ChEBI" id="CHEBI:43474"/>
        <dbReference type="ChEBI" id="CHEBI:456216"/>
        <dbReference type="EC" id="5.6.2.4"/>
    </reaction>
</comment>
<evidence type="ECO:0000256" key="12">
    <source>
        <dbReference type="ARBA" id="ARBA00048988"/>
    </source>
</evidence>
<keyword evidence="4 13" id="KW-0378">Hydrolase</keyword>
<dbReference type="GO" id="GO:0000724">
    <property type="term" value="P:double-strand break repair via homologous recombination"/>
    <property type="evidence" value="ECO:0007669"/>
    <property type="project" value="UniProtKB-UniRule"/>
</dbReference>
<dbReference type="HAMAP" id="MF_01451">
    <property type="entry name" value="AddA"/>
    <property type="match status" value="1"/>
</dbReference>
<feature type="compositionally biased region" description="Gly residues" evidence="15">
    <location>
        <begin position="158"/>
        <end position="171"/>
    </location>
</feature>
<dbReference type="InterPro" id="IPR014152">
    <property type="entry name" value="AddA"/>
</dbReference>
<comment type="caution">
    <text evidence="18">The sequence shown here is derived from an EMBL/GenBank/DDBJ whole genome shotgun (WGS) entry which is preliminary data.</text>
</comment>
<evidence type="ECO:0000259" key="16">
    <source>
        <dbReference type="PROSITE" id="PS51198"/>
    </source>
</evidence>
<comment type="catalytic activity">
    <reaction evidence="11 13">
        <text>Couples ATP hydrolysis with the unwinding of duplex DNA by translocating in the 3'-5' direction.</text>
        <dbReference type="EC" id="5.6.2.4"/>
    </reaction>
</comment>
<dbReference type="InterPro" id="IPR027417">
    <property type="entry name" value="P-loop_NTPase"/>
</dbReference>
<dbReference type="EC" id="3.1.-.-" evidence="13"/>
<evidence type="ECO:0000256" key="11">
    <source>
        <dbReference type="ARBA" id="ARBA00034617"/>
    </source>
</evidence>
<dbReference type="PROSITE" id="PS51198">
    <property type="entry name" value="UVRD_HELICASE_ATP_BIND"/>
    <property type="match status" value="1"/>
</dbReference>
<dbReference type="InterPro" id="IPR000212">
    <property type="entry name" value="DNA_helicase_UvrD/REP"/>
</dbReference>
<dbReference type="GO" id="GO:0005524">
    <property type="term" value="F:ATP binding"/>
    <property type="evidence" value="ECO:0007669"/>
    <property type="project" value="UniProtKB-UniRule"/>
</dbReference>
<evidence type="ECO:0000256" key="1">
    <source>
        <dbReference type="ARBA" id="ARBA00022722"/>
    </source>
</evidence>
<evidence type="ECO:0000256" key="8">
    <source>
        <dbReference type="ARBA" id="ARBA00023125"/>
    </source>
</evidence>
<dbReference type="SUPFAM" id="SSF52540">
    <property type="entry name" value="P-loop containing nucleoside triphosphate hydrolases"/>
    <property type="match status" value="1"/>
</dbReference>
<keyword evidence="10 13" id="KW-0413">Isomerase</keyword>
<dbReference type="Gene3D" id="3.90.320.10">
    <property type="match status" value="1"/>
</dbReference>
<feature type="region of interest" description="Disordered" evidence="15">
    <location>
        <begin position="152"/>
        <end position="198"/>
    </location>
</feature>
<evidence type="ECO:0000256" key="5">
    <source>
        <dbReference type="ARBA" id="ARBA00022806"/>
    </source>
</evidence>
<dbReference type="GO" id="GO:0043138">
    <property type="term" value="F:3'-5' DNA helicase activity"/>
    <property type="evidence" value="ECO:0007669"/>
    <property type="project" value="UniProtKB-UniRule"/>
</dbReference>
<reference evidence="18" key="2">
    <citation type="submission" date="2021-04" db="EMBL/GenBank/DDBJ databases">
        <authorList>
            <person name="Gilroy R."/>
        </authorList>
    </citation>
    <scope>NUCLEOTIDE SEQUENCE</scope>
    <source>
        <strain evidence="18">USAMLcec2-132</strain>
    </source>
</reference>
<dbReference type="PROSITE" id="PS51217">
    <property type="entry name" value="UVRD_HELICASE_CTER"/>
    <property type="match status" value="1"/>
</dbReference>
<dbReference type="PANTHER" id="PTHR11070">
    <property type="entry name" value="UVRD / RECB / PCRA DNA HELICASE FAMILY MEMBER"/>
    <property type="match status" value="1"/>
</dbReference>
<dbReference type="GO" id="GO:0008408">
    <property type="term" value="F:3'-5' exonuclease activity"/>
    <property type="evidence" value="ECO:0007669"/>
    <property type="project" value="UniProtKB-UniRule"/>
</dbReference>
<evidence type="ECO:0000256" key="3">
    <source>
        <dbReference type="ARBA" id="ARBA00022763"/>
    </source>
</evidence>
<dbReference type="InterPro" id="IPR038726">
    <property type="entry name" value="PDDEXK_AddAB-type"/>
</dbReference>
<dbReference type="InterPro" id="IPR011335">
    <property type="entry name" value="Restrct_endonuc-II-like"/>
</dbReference>
<protein>
    <recommendedName>
        <fullName evidence="13">ATP-dependent helicase/nuclease subunit A</fullName>
        <ecNumber evidence="13">3.1.-.-</ecNumber>
        <ecNumber evidence="13">5.6.2.4</ecNumber>
    </recommendedName>
    <alternativeName>
        <fullName evidence="13">ATP-dependent helicase/nuclease AddA</fullName>
    </alternativeName>
    <alternativeName>
        <fullName evidence="13">DNA 3'-5' helicase AddA</fullName>
    </alternativeName>
</protein>
<keyword evidence="2 13" id="KW-0547">Nucleotide-binding</keyword>
<evidence type="ECO:0000259" key="17">
    <source>
        <dbReference type="PROSITE" id="PS51217"/>
    </source>
</evidence>
<dbReference type="InterPro" id="IPR011604">
    <property type="entry name" value="PDDEXK-like_dom_sf"/>
</dbReference>
<dbReference type="Gene3D" id="6.10.250.2380">
    <property type="match status" value="1"/>
</dbReference>
<dbReference type="PANTHER" id="PTHR11070:SF48">
    <property type="entry name" value="ATP-DEPENDENT HELICASE_NUCLEASE SUBUNIT A"/>
    <property type="match status" value="1"/>
</dbReference>
<evidence type="ECO:0000313" key="18">
    <source>
        <dbReference type="EMBL" id="HJC24508.1"/>
    </source>
</evidence>
<keyword evidence="1 13" id="KW-0540">Nuclease</keyword>
<evidence type="ECO:0000256" key="6">
    <source>
        <dbReference type="ARBA" id="ARBA00022839"/>
    </source>
</evidence>
<feature type="domain" description="UvrD-like helicase ATP-binding" evidence="16">
    <location>
        <begin position="3"/>
        <end position="533"/>
    </location>
</feature>
<reference evidence="18" key="1">
    <citation type="journal article" date="2021" name="PeerJ">
        <title>Extensive microbial diversity within the chicken gut microbiome revealed by metagenomics and culture.</title>
        <authorList>
            <person name="Gilroy R."/>
            <person name="Ravi A."/>
            <person name="Getino M."/>
            <person name="Pursley I."/>
            <person name="Horton D.L."/>
            <person name="Alikhan N.F."/>
            <person name="Baker D."/>
            <person name="Gharbi K."/>
            <person name="Hall N."/>
            <person name="Watson M."/>
            <person name="Adriaenssens E.M."/>
            <person name="Foster-Nyarko E."/>
            <person name="Jarju S."/>
            <person name="Secka A."/>
            <person name="Antonio M."/>
            <person name="Oren A."/>
            <person name="Chaudhuri R.R."/>
            <person name="La Ragione R."/>
            <person name="Hildebrand F."/>
            <person name="Pallen M.J."/>
        </authorList>
    </citation>
    <scope>NUCLEOTIDE SEQUENCE</scope>
    <source>
        <strain evidence="18">USAMLcec2-132</strain>
    </source>
</reference>
<proteinExistence type="inferred from homology"/>
<feature type="compositionally biased region" description="Basic and acidic residues" evidence="15">
    <location>
        <begin position="182"/>
        <end position="198"/>
    </location>
</feature>
<evidence type="ECO:0000256" key="10">
    <source>
        <dbReference type="ARBA" id="ARBA00023235"/>
    </source>
</evidence>
<feature type="binding site" evidence="14">
    <location>
        <begin position="24"/>
        <end position="31"/>
    </location>
    <ligand>
        <name>ATP</name>
        <dbReference type="ChEBI" id="CHEBI:30616"/>
    </ligand>
</feature>
<organism evidence="18 19">
    <name type="scientific">Candidatus Eisenbergiella merdavium</name>
    <dbReference type="NCBI Taxonomy" id="2838551"/>
    <lineage>
        <taxon>Bacteria</taxon>
        <taxon>Bacillati</taxon>
        <taxon>Bacillota</taxon>
        <taxon>Clostridia</taxon>
        <taxon>Lachnospirales</taxon>
        <taxon>Lachnospiraceae</taxon>
        <taxon>Eisenbergiella</taxon>
    </lineage>
</organism>
<evidence type="ECO:0000256" key="4">
    <source>
        <dbReference type="ARBA" id="ARBA00022801"/>
    </source>
</evidence>
<keyword evidence="3 13" id="KW-0227">DNA damage</keyword>
<dbReference type="Gene3D" id="3.40.50.300">
    <property type="entry name" value="P-loop containing nucleotide triphosphate hydrolases"/>
    <property type="match status" value="3"/>
</dbReference>
<dbReference type="EC" id="5.6.2.4" evidence="13"/>
<dbReference type="Pfam" id="PF13361">
    <property type="entry name" value="UvrD_C"/>
    <property type="match status" value="1"/>
</dbReference>
<keyword evidence="8 13" id="KW-0238">DNA-binding</keyword>
<feature type="domain" description="UvrD-like helicase C-terminal" evidence="17">
    <location>
        <begin position="550"/>
        <end position="843"/>
    </location>
</feature>
<sequence>MAMTFTREQQETIDVRDASVLVSAAAGSGKTAVLVERIIRMVKDPVHPVDIDRLLVVTFTSAAAAQMRERISQALSDAVEEQPENAHLARQLTLIHHAQITTIDSFCLYLIRNHFDEIGLDPDFRVADEGEIRLLKRDVLEEMLEEYFADVNNTSGTDGAGGGNGTNGLDGGRTEGAAGMDGGREDSADDRTAGTESAEGDRFQEIVEYFSPQGSDKRLEEQLLSLYEFAMSYPWPREWLTEHKKDYCVPEGGLDACPWMEALKEHVKRQLSEAERLLEEALSLCREPDGPYMYLDTLTEDGQTLDALLAAQTYQALYEGFSGLSFGRISSKKDAAVSAQKRERAKELRGTVKDLLSDLRDRYFYASAESQEERLRACAPFAETLLDLALDFCDRFTAKKRERGILDFHDMEHLALSILIRRKDGILTPTRTARQLRETYAEIMIDEYQDSNLVQEYLLLGISGEEDGRYNRFMVGDVKQSIYKFRLARPELFMEKFDRYRRLEEKPEETEGRETEGPIRERRIDLKKNFRSRRQVTDSVNEVFSCLMGKDLGGVAYDEDAALYPGAVFPEEESDPYRTEVLLCVPDEDGMEEKEREAMAVAGRIRELVGRLPVTDAETKKLRPARYSDIVILLRSPSGWDETFKKVLESCGIPVYITSRTGYFAATEVQAVLNFLRVLNNPLQDIPLFGVLKSPAAGFSDREIALIRAGREKGRLFDSLRLYAKEGQEEKIRRKAEAFLELLERFRDDAVYLPIHELIGKFLEETGYLYTASALPGGEQRRANLEMLLSRAEGFEKTSYFGLFHFIRYMEQVEKYDIDYGEASLQDENADTVRIMSIHRSKGLEFPVCFVSGLGKRFNMQDMAKPVLVDMDLGIGLDHVDSALRVKRGTLKKSVMAGKLQRDSLGEELRVLYVAMTRAKEKLILTGSLKAERAQRLREEMEQGTENAPAAASGTDGGGGLRESGASEKLLPYFRRSAASCYLDWLLPAWQRTGQPVGFTDASGLLAGQMEKERSREQYLLGLERFLKEEGAEEGNRAAAGDRTAEAQASAAAARLAARLKSEYPHRNLERLYTKTTVSELKKAGMAEAAVEAYHLFEEEEVIPYLPRFVRSEDRMGGAARGSAYHKALELFHFGEWMEGEKAGPGGGESLEALSGLLDEMSEQGRLLPEYREAVNPGKLEEFLQSSLAARMGRADKAGLLRKEQPFVLGLPASELGADFPEEETVLIQGIIDVYFEEDGELVVADYKTDAVKAPQELVNRYRVQLDYYARALEQLTRKKVKEKIIYSFALQREILL</sequence>
<keyword evidence="6 13" id="KW-0269">Exonuclease</keyword>
<evidence type="ECO:0000256" key="9">
    <source>
        <dbReference type="ARBA" id="ARBA00023204"/>
    </source>
</evidence>
<keyword evidence="9 13" id="KW-0234">DNA repair</keyword>
<keyword evidence="5 13" id="KW-0347">Helicase</keyword>
<comment type="cofactor">
    <cofactor evidence="13">
        <name>Mg(2+)</name>
        <dbReference type="ChEBI" id="CHEBI:18420"/>
    </cofactor>
</comment>
<name>A0A9D2SQJ0_9FIRM</name>
<dbReference type="SUPFAM" id="SSF52980">
    <property type="entry name" value="Restriction endonuclease-like"/>
    <property type="match status" value="1"/>
</dbReference>
<evidence type="ECO:0000256" key="15">
    <source>
        <dbReference type="SAM" id="MobiDB-lite"/>
    </source>
</evidence>
<keyword evidence="7 13" id="KW-0067">ATP-binding</keyword>
<dbReference type="Proteomes" id="UP000823891">
    <property type="component" value="Unassembled WGS sequence"/>
</dbReference>
<evidence type="ECO:0000256" key="13">
    <source>
        <dbReference type="HAMAP-Rule" id="MF_01451"/>
    </source>
</evidence>
<dbReference type="GO" id="GO:0005829">
    <property type="term" value="C:cytosol"/>
    <property type="evidence" value="ECO:0007669"/>
    <property type="project" value="TreeGrafter"/>
</dbReference>
<dbReference type="EMBL" id="DWWS01000045">
    <property type="protein sequence ID" value="HJC24508.1"/>
    <property type="molecule type" value="Genomic_DNA"/>
</dbReference>
<evidence type="ECO:0000256" key="7">
    <source>
        <dbReference type="ARBA" id="ARBA00022840"/>
    </source>
</evidence>
<evidence type="ECO:0000256" key="14">
    <source>
        <dbReference type="PROSITE-ProRule" id="PRU00560"/>
    </source>
</evidence>
<accession>A0A9D2SQJ0</accession>
<gene>
    <name evidence="13 18" type="primary">addA</name>
    <name evidence="18" type="ORF">H9761_12475</name>
</gene>
<feature type="region of interest" description="Disordered" evidence="15">
    <location>
        <begin position="935"/>
        <end position="962"/>
    </location>
</feature>
<dbReference type="Pfam" id="PF12705">
    <property type="entry name" value="PDDEXK_1"/>
    <property type="match status" value="1"/>
</dbReference>
<dbReference type="GO" id="GO:0003690">
    <property type="term" value="F:double-stranded DNA binding"/>
    <property type="evidence" value="ECO:0007669"/>
    <property type="project" value="UniProtKB-UniRule"/>
</dbReference>
<dbReference type="NCBIfam" id="TIGR02785">
    <property type="entry name" value="addA_Gpos"/>
    <property type="match status" value="1"/>
</dbReference>
<comment type="similarity">
    <text evidence="13">Belongs to the helicase family. AddA subfamily.</text>
</comment>
<dbReference type="Gene3D" id="1.10.486.10">
    <property type="entry name" value="PCRA, domain 4"/>
    <property type="match status" value="1"/>
</dbReference>
<dbReference type="InterPro" id="IPR014016">
    <property type="entry name" value="UvrD-like_ATP-bd"/>
</dbReference>
<dbReference type="InterPro" id="IPR014017">
    <property type="entry name" value="DNA_helicase_UvrD-like_C"/>
</dbReference>